<sequence>MLRRCAFLRRGRRGGGSRIPKAYANVQASAAGSAWGKIGRYTDEAREDALHGAWRSAHETVIRDATLAPPDTSPHSSATEEEDDKSANTHNTLSFPTAEDADVFMKALHESLEAERHVPVMELTRNFYNELAKTADEEIDAESTEPQEDKTDEQRADEAAEIQRQFFADFYIAQNFLQEHQRQEFLRAMTTAPESFFVADPSMVLSRTVVRHELERWAARGTHETIAIAPVDWMDGAFVVRPHNTPPPADDTTSSMLLGELNVGPVVAIADSMSKNLQERDSAPSESSDAIAGAVPTVADPQEASSHAATLLDADTLANILEETTPLHDVSSVSPPKVLLATDALDADVLASLLTDVEPLHENVLVDEVATLASSSHGGDVPPALECNATETAMALTSPSPLTPQSVDLTLLEMQWLQRKVSSGSLVDTDLLGLILPLLLVGDVVAQQGTGGQQQPRNLTIATTVKSGERVGNGNAGGDYMLDVQRFLQHEEWMSSQSEKDSMKLMDYTLLTLHRPHDGLKRRGGGGAKQYTTDDDGVNELLSSDSAVAPQMKSTHSFFHQVEQRSIHTIDVLLPHRDHKLPRELLVDAVLCCPRCSGDGLRPRVVLSSDVNAEGRTAANRAFDVVRLAAEKGAASILDELLYCMRLLPPSPLTQPAQDETASLSHPRVVFAVNSMNPMECEAVVCAALERVRQEGKRFSIIHPSKILLPSNMADAALVGGTLSAGWGRGLTEWVAAEGAPSFCDCETLRLETRQEVAAAAWRLHPLEGQCNGSFVVVLERTDCGAHSPQHPNSGQVTKIAQDFSRRRVAVKSVSNNGTYEDCAFSPHTLAVRSLAWNHPGYVVQGGAPLYLKNRSGCIDFRWSGSADAIDLVRSDVTSVHGVQEVSSVLLLALLYVRSANASLLTAACNSAAWRTRQPATTPAEQDAHATLKAVHDRVLKCLSLPHEASLWLTPRIPQSVLVDRQLHASLHSELELLFLVAHVQRSSTQQEDHGEWTLRLQAAGPTDVLVEERLVSVRDSLCFLHRALGLPYQRDDVLKAMSLPLSLGDSPSAPQPLRRTTDQPRRHKHYSSPMERGHNHKIRMLTRKLTLAGGDVPSDGPSSWRRQT</sequence>
<dbReference type="VEuPathDB" id="TriTrypDB:BSAL_33820"/>
<accession>A0A0S4JQU9</accession>
<organism evidence="2 3">
    <name type="scientific">Bodo saltans</name>
    <name type="common">Flagellated protozoan</name>
    <dbReference type="NCBI Taxonomy" id="75058"/>
    <lineage>
        <taxon>Eukaryota</taxon>
        <taxon>Discoba</taxon>
        <taxon>Euglenozoa</taxon>
        <taxon>Kinetoplastea</taxon>
        <taxon>Metakinetoplastina</taxon>
        <taxon>Eubodonida</taxon>
        <taxon>Bodonidae</taxon>
        <taxon>Bodo</taxon>
    </lineage>
</organism>
<feature type="compositionally biased region" description="Basic and acidic residues" evidence="1">
    <location>
        <begin position="147"/>
        <end position="157"/>
    </location>
</feature>
<keyword evidence="3" id="KW-1185">Reference proteome</keyword>
<dbReference type="EMBL" id="CYKH01001964">
    <property type="protein sequence ID" value="CUG91738.1"/>
    <property type="molecule type" value="Genomic_DNA"/>
</dbReference>
<reference evidence="3" key="1">
    <citation type="submission" date="2015-09" db="EMBL/GenBank/DDBJ databases">
        <authorList>
            <consortium name="Pathogen Informatics"/>
        </authorList>
    </citation>
    <scope>NUCLEOTIDE SEQUENCE [LARGE SCALE GENOMIC DNA]</scope>
    <source>
        <strain evidence="3">Lake Konstanz</strain>
    </source>
</reference>
<evidence type="ECO:0000313" key="3">
    <source>
        <dbReference type="Proteomes" id="UP000051952"/>
    </source>
</evidence>
<feature type="compositionally biased region" description="Acidic residues" evidence="1">
    <location>
        <begin position="137"/>
        <end position="146"/>
    </location>
</feature>
<proteinExistence type="predicted"/>
<dbReference type="OrthoDB" id="273424at2759"/>
<feature type="region of interest" description="Disordered" evidence="1">
    <location>
        <begin position="1046"/>
        <end position="1075"/>
    </location>
</feature>
<dbReference type="AlphaFoldDB" id="A0A0S4JQU9"/>
<evidence type="ECO:0000256" key="1">
    <source>
        <dbReference type="SAM" id="MobiDB-lite"/>
    </source>
</evidence>
<feature type="region of interest" description="Disordered" evidence="1">
    <location>
        <begin position="137"/>
        <end position="157"/>
    </location>
</feature>
<feature type="region of interest" description="Disordered" evidence="1">
    <location>
        <begin position="61"/>
        <end position="95"/>
    </location>
</feature>
<evidence type="ECO:0000313" key="2">
    <source>
        <dbReference type="EMBL" id="CUG91738.1"/>
    </source>
</evidence>
<gene>
    <name evidence="2" type="ORF">BSAL_33820</name>
</gene>
<dbReference type="InterPro" id="IPR029063">
    <property type="entry name" value="SAM-dependent_MTases_sf"/>
</dbReference>
<protein>
    <submittedName>
        <fullName evidence="2">Uncharacterized protein</fullName>
    </submittedName>
</protein>
<dbReference type="Proteomes" id="UP000051952">
    <property type="component" value="Unassembled WGS sequence"/>
</dbReference>
<name>A0A0S4JQU9_BODSA</name>
<dbReference type="OMA" id="GWVIYAT"/>
<dbReference type="Gene3D" id="3.40.50.150">
    <property type="entry name" value="Vaccinia Virus protein VP39"/>
    <property type="match status" value="1"/>
</dbReference>